<evidence type="ECO:0000313" key="2">
    <source>
        <dbReference type="EMBL" id="UZT29109.1"/>
    </source>
</evidence>
<dbReference type="EMBL" id="OP765507">
    <property type="protein sequence ID" value="UZT28965.1"/>
    <property type="molecule type" value="Genomic_DNA"/>
</dbReference>
<sequence>MEAMETKKLQEYENKYCCKTCIFNTMRQSHYKKHLLTAKHIKNSNGNKKSNTDIKTYICECNKVYNSRSGFWKHKITCNKNVSKTENEVNNTEKNITCEIINEFENVDYKSLFYEMVKENKEFKKIIVNQQNQLFEHMKKQDEHLKKQNEYIKKQDETIKDLIPKVGNNNITNNKTKFNINIFLNEQCKNAINMQEFIESIQVSMTDLNYTKQNGLANGLSNIFIDNLNKLPINERPIHCTDTKRETLYIKHNDKWDKDISRDKVLQALKDLSSKQLKTFGEWINNHDLLNNNDDKEEYLEILQIVTKSIKNVDAKIIKKICNNSYIKELLQEVQNEKNGIIK</sequence>
<organism evidence="2">
    <name type="scientific">Nucleocytoviricota sp</name>
    <dbReference type="NCBI Taxonomy" id="2809609"/>
    <lineage>
        <taxon>Viruses</taxon>
        <taxon>Varidnaviria</taxon>
        <taxon>Bamfordvirae</taxon>
        <taxon>Nucleocytoviricota</taxon>
    </lineage>
</organism>
<reference evidence="2" key="1">
    <citation type="submission" date="2022-11" db="EMBL/GenBank/DDBJ databases">
        <title>Genomics discovery of giant fungal viruses from subsurface oceanic crustal fluids.</title>
        <authorList>
            <person name="Bhattacharjee A.S."/>
            <person name="Schulz F."/>
            <person name="Woyke T."/>
            <person name="Orcutt B.N."/>
            <person name="Matinez Martinez J."/>
        </authorList>
    </citation>
    <scope>NUCLEOTIDE SEQUENCE</scope>
    <source>
        <strain evidence="1">VSAG1.JdFR</strain>
        <strain evidence="2">VSAG8.JdFR</strain>
    </source>
</reference>
<name>A0A9E8G4X3_9VIRU</name>
<evidence type="ECO:0000313" key="1">
    <source>
        <dbReference type="EMBL" id="UZT28965.1"/>
    </source>
</evidence>
<dbReference type="EMBL" id="OP765584">
    <property type="protein sequence ID" value="UZT29109.1"/>
    <property type="molecule type" value="Genomic_DNA"/>
</dbReference>
<evidence type="ECO:0008006" key="3">
    <source>
        <dbReference type="Google" id="ProtNLM"/>
    </source>
</evidence>
<proteinExistence type="predicted"/>
<accession>A0A9E8G4X3</accession>
<protein>
    <recommendedName>
        <fullName evidence="3">C2H2-type domain-containing protein</fullName>
    </recommendedName>
</protein>